<feature type="domain" description="MARVEL" evidence="6">
    <location>
        <begin position="17"/>
        <end position="162"/>
    </location>
</feature>
<feature type="transmembrane region" description="Helical" evidence="5">
    <location>
        <begin position="49"/>
        <end position="71"/>
    </location>
</feature>
<keyword evidence="3 5" id="KW-1133">Transmembrane helix</keyword>
<reference evidence="7 8" key="1">
    <citation type="submission" date="2018-05" db="EMBL/GenBank/DDBJ databases">
        <title>Draft genome sequence of Scytalidium lignicola DSM 105466, a ubiquitous saprotrophic fungus.</title>
        <authorList>
            <person name="Buettner E."/>
            <person name="Gebauer A.M."/>
            <person name="Hofrichter M."/>
            <person name="Liers C."/>
            <person name="Kellner H."/>
        </authorList>
    </citation>
    <scope>NUCLEOTIDE SEQUENCE [LARGE SCALE GENOMIC DNA]</scope>
    <source>
        <strain evidence="7 8">DSM 105466</strain>
    </source>
</reference>
<evidence type="ECO:0000256" key="4">
    <source>
        <dbReference type="ARBA" id="ARBA00023136"/>
    </source>
</evidence>
<evidence type="ECO:0000313" key="7">
    <source>
        <dbReference type="EMBL" id="RFU32237.1"/>
    </source>
</evidence>
<comment type="subcellular location">
    <subcellularLocation>
        <location evidence="1">Membrane</location>
        <topology evidence="1">Multi-pass membrane protein</topology>
    </subcellularLocation>
</comment>
<dbReference type="Proteomes" id="UP000258309">
    <property type="component" value="Unassembled WGS sequence"/>
</dbReference>
<dbReference type="PANTHER" id="PTHR37451">
    <property type="entry name" value="MARVEL DOMAIN"/>
    <property type="match status" value="1"/>
</dbReference>
<evidence type="ECO:0000313" key="8">
    <source>
        <dbReference type="Proteomes" id="UP000258309"/>
    </source>
</evidence>
<keyword evidence="2 5" id="KW-0812">Transmembrane</keyword>
<evidence type="ECO:0000256" key="2">
    <source>
        <dbReference type="ARBA" id="ARBA00022692"/>
    </source>
</evidence>
<evidence type="ECO:0000259" key="6">
    <source>
        <dbReference type="Pfam" id="PF01284"/>
    </source>
</evidence>
<dbReference type="OMA" id="KAYNYWA"/>
<feature type="non-terminal residue" evidence="7">
    <location>
        <position position="268"/>
    </location>
</feature>
<evidence type="ECO:0000256" key="5">
    <source>
        <dbReference type="SAM" id="Phobius"/>
    </source>
</evidence>
<dbReference type="GO" id="GO:0016020">
    <property type="term" value="C:membrane"/>
    <property type="evidence" value="ECO:0007669"/>
    <property type="project" value="UniProtKB-SubCell"/>
</dbReference>
<gene>
    <name evidence="7" type="ORF">B7463_g4113</name>
</gene>
<proteinExistence type="predicted"/>
<feature type="transmembrane region" description="Helical" evidence="5">
    <location>
        <begin position="16"/>
        <end position="37"/>
    </location>
</feature>
<dbReference type="InterPro" id="IPR008253">
    <property type="entry name" value="Marvel"/>
</dbReference>
<accession>A0A3E2HFT8</accession>
<sequence>MASTVGREHFVEAPKFLLGIRIAQLVTAIAILGLSAYGVTYLSFDGDDLTLFTALATMIITAYVLIANIWVPILYNYWAILGLDIFAVVFWIISFSLLASEVAQYSWVVDSYTSCSYYYGYCVKKRDGLQKRTTDIYTYRNAMAAAAGLGGLEFILFVITLVIFSIRLHRHRQAGGHCMPGPSAAAAEAVEPKPQEQQYVVVQQVPQGQEYVQVPVQQVPVQVIDQQYQQYPVQQFQQHEVPQPSVSPVYSEQHQYVTSQPIDGLHTA</sequence>
<dbReference type="OrthoDB" id="5325022at2759"/>
<protein>
    <recommendedName>
        <fullName evidence="6">MARVEL domain-containing protein</fullName>
    </recommendedName>
</protein>
<keyword evidence="8" id="KW-1185">Reference proteome</keyword>
<feature type="transmembrane region" description="Helical" evidence="5">
    <location>
        <begin position="142"/>
        <end position="164"/>
    </location>
</feature>
<dbReference type="STRING" id="5539.A0A3E2HFT8"/>
<organism evidence="7 8">
    <name type="scientific">Scytalidium lignicola</name>
    <name type="common">Hyphomycete</name>
    <dbReference type="NCBI Taxonomy" id="5539"/>
    <lineage>
        <taxon>Eukaryota</taxon>
        <taxon>Fungi</taxon>
        <taxon>Dikarya</taxon>
        <taxon>Ascomycota</taxon>
        <taxon>Pezizomycotina</taxon>
        <taxon>Leotiomycetes</taxon>
        <taxon>Leotiomycetes incertae sedis</taxon>
        <taxon>Scytalidium</taxon>
    </lineage>
</organism>
<evidence type="ECO:0000256" key="1">
    <source>
        <dbReference type="ARBA" id="ARBA00004141"/>
    </source>
</evidence>
<dbReference type="AlphaFoldDB" id="A0A3E2HFT8"/>
<evidence type="ECO:0000256" key="3">
    <source>
        <dbReference type="ARBA" id="ARBA00022989"/>
    </source>
</evidence>
<dbReference type="Pfam" id="PF01284">
    <property type="entry name" value="MARVEL"/>
    <property type="match status" value="1"/>
</dbReference>
<dbReference type="EMBL" id="NCSJ02000059">
    <property type="protein sequence ID" value="RFU32237.1"/>
    <property type="molecule type" value="Genomic_DNA"/>
</dbReference>
<keyword evidence="4 5" id="KW-0472">Membrane</keyword>
<feature type="non-terminal residue" evidence="7">
    <location>
        <position position="1"/>
    </location>
</feature>
<name>A0A3E2HFT8_SCYLI</name>
<dbReference type="PANTHER" id="PTHR37451:SF4">
    <property type="entry name" value="MARVEL DOMAIN-CONTAINING PROTEIN"/>
    <property type="match status" value="1"/>
</dbReference>
<comment type="caution">
    <text evidence="7">The sequence shown here is derived from an EMBL/GenBank/DDBJ whole genome shotgun (WGS) entry which is preliminary data.</text>
</comment>
<feature type="transmembrane region" description="Helical" evidence="5">
    <location>
        <begin position="78"/>
        <end position="99"/>
    </location>
</feature>